<dbReference type="PROSITE" id="PS51202">
    <property type="entry name" value="RCK_C"/>
    <property type="match status" value="1"/>
</dbReference>
<dbReference type="Pfam" id="PF02080">
    <property type="entry name" value="TrkA_C"/>
    <property type="match status" value="1"/>
</dbReference>
<dbReference type="InterPro" id="IPR013099">
    <property type="entry name" value="K_chnl_dom"/>
</dbReference>
<evidence type="ECO:0000259" key="3">
    <source>
        <dbReference type="PROSITE" id="PS51201"/>
    </source>
</evidence>
<dbReference type="EMBL" id="CAFBPU010000021">
    <property type="protein sequence ID" value="CAB5032506.1"/>
    <property type="molecule type" value="Genomic_DNA"/>
</dbReference>
<dbReference type="Pfam" id="PF07885">
    <property type="entry name" value="Ion_trans_2"/>
    <property type="match status" value="1"/>
</dbReference>
<dbReference type="InterPro" id="IPR003148">
    <property type="entry name" value="RCK_N"/>
</dbReference>
<reference evidence="5" key="1">
    <citation type="submission" date="2020-05" db="EMBL/GenBank/DDBJ databases">
        <authorList>
            <person name="Chiriac C."/>
            <person name="Salcher M."/>
            <person name="Ghai R."/>
            <person name="Kavagutti S V."/>
        </authorList>
    </citation>
    <scope>NUCLEOTIDE SEQUENCE</scope>
</reference>
<feature type="domain" description="RCK C-terminal" evidence="4">
    <location>
        <begin position="280"/>
        <end position="364"/>
    </location>
</feature>
<dbReference type="SUPFAM" id="SSF51735">
    <property type="entry name" value="NAD(P)-binding Rossmann-fold domains"/>
    <property type="match status" value="1"/>
</dbReference>
<keyword evidence="2" id="KW-0812">Transmembrane</keyword>
<evidence type="ECO:0000256" key="1">
    <source>
        <dbReference type="ARBA" id="ARBA00004651"/>
    </source>
</evidence>
<accession>A0A6J7RUV2</accession>
<feature type="domain" description="RCK N-terminal" evidence="3">
    <location>
        <begin position="143"/>
        <end position="256"/>
    </location>
</feature>
<evidence type="ECO:0000259" key="4">
    <source>
        <dbReference type="PROSITE" id="PS51202"/>
    </source>
</evidence>
<dbReference type="SUPFAM" id="SSF116726">
    <property type="entry name" value="TrkA C-terminal domain-like"/>
    <property type="match status" value="1"/>
</dbReference>
<keyword evidence="2" id="KW-0472">Membrane</keyword>
<dbReference type="Gene3D" id="1.10.287.70">
    <property type="match status" value="1"/>
</dbReference>
<dbReference type="InterPro" id="IPR036721">
    <property type="entry name" value="RCK_C_sf"/>
</dbReference>
<gene>
    <name evidence="5" type="ORF">UFOPK4150_01152</name>
</gene>
<protein>
    <submittedName>
        <fullName evidence="5">Unannotated protein</fullName>
    </submittedName>
</protein>
<sequence>MAAVHPSPPVLGHAVLMPRSSSQRRPLGPDRSASRPWSRNSRRLAAGLAALTGVLVLGTIGYILLGITPLDAAYQTVTTVTTIGFREVVVFGTAEKIYTMVLALIGVGTVLYTLTLTLEIVMEGQLGDLWGRRRMKRDIDGLEGHAIVCGWGRVGRATADQLTRTGQSVVIIDQSEERLEGCPYPYIVGDASMDNVLRDAGIRTARTLVASLDSDASSVYVVLSARTLNPDLLVIARSRTDDAEPKFLRAGADRVVNPQRIGGNRIAAFAESPYVVDFLDVVMHEGNHEFRMADVAVQESSRLAGSTVADARAREGGAAVLLALRAEGRFVTNPEPATVIRPGDVLIVVGTDAQITDLRSQADRP</sequence>
<dbReference type="InterPro" id="IPR036291">
    <property type="entry name" value="NAD(P)-bd_dom_sf"/>
</dbReference>
<keyword evidence="2" id="KW-1133">Transmembrane helix</keyword>
<dbReference type="Gene3D" id="3.40.50.720">
    <property type="entry name" value="NAD(P)-binding Rossmann-like Domain"/>
    <property type="match status" value="1"/>
</dbReference>
<dbReference type="SUPFAM" id="SSF81324">
    <property type="entry name" value="Voltage-gated potassium channels"/>
    <property type="match status" value="1"/>
</dbReference>
<comment type="subcellular location">
    <subcellularLocation>
        <location evidence="1">Cell membrane</location>
        <topology evidence="1">Multi-pass membrane protein</topology>
    </subcellularLocation>
</comment>
<dbReference type="PROSITE" id="PS51201">
    <property type="entry name" value="RCK_N"/>
    <property type="match status" value="1"/>
</dbReference>
<dbReference type="InterPro" id="IPR050721">
    <property type="entry name" value="Trk_Ktr_HKT_K-transport"/>
</dbReference>
<evidence type="ECO:0000313" key="5">
    <source>
        <dbReference type="EMBL" id="CAB5032506.1"/>
    </source>
</evidence>
<dbReference type="GO" id="GO:0005886">
    <property type="term" value="C:plasma membrane"/>
    <property type="evidence" value="ECO:0007669"/>
    <property type="project" value="UniProtKB-SubCell"/>
</dbReference>
<feature type="transmembrane region" description="Helical" evidence="2">
    <location>
        <begin position="44"/>
        <end position="65"/>
    </location>
</feature>
<dbReference type="Pfam" id="PF02254">
    <property type="entry name" value="TrkA_N"/>
    <property type="match status" value="1"/>
</dbReference>
<dbReference type="Gene3D" id="3.30.70.1450">
    <property type="entry name" value="Regulator of K+ conductance, C-terminal domain"/>
    <property type="match status" value="1"/>
</dbReference>
<evidence type="ECO:0000256" key="2">
    <source>
        <dbReference type="SAM" id="Phobius"/>
    </source>
</evidence>
<proteinExistence type="predicted"/>
<feature type="transmembrane region" description="Helical" evidence="2">
    <location>
        <begin position="97"/>
        <end position="122"/>
    </location>
</feature>
<dbReference type="AlphaFoldDB" id="A0A6J7RUV2"/>
<name>A0A6J7RUV2_9ZZZZ</name>
<dbReference type="GO" id="GO:0006813">
    <property type="term" value="P:potassium ion transport"/>
    <property type="evidence" value="ECO:0007669"/>
    <property type="project" value="InterPro"/>
</dbReference>
<dbReference type="PANTHER" id="PTHR43833:SF9">
    <property type="entry name" value="POTASSIUM CHANNEL PROTEIN YUGO-RELATED"/>
    <property type="match status" value="1"/>
</dbReference>
<dbReference type="PANTHER" id="PTHR43833">
    <property type="entry name" value="POTASSIUM CHANNEL PROTEIN 2-RELATED-RELATED"/>
    <property type="match status" value="1"/>
</dbReference>
<organism evidence="5">
    <name type="scientific">freshwater metagenome</name>
    <dbReference type="NCBI Taxonomy" id="449393"/>
    <lineage>
        <taxon>unclassified sequences</taxon>
        <taxon>metagenomes</taxon>
        <taxon>ecological metagenomes</taxon>
    </lineage>
</organism>
<dbReference type="GO" id="GO:0008324">
    <property type="term" value="F:monoatomic cation transmembrane transporter activity"/>
    <property type="evidence" value="ECO:0007669"/>
    <property type="project" value="InterPro"/>
</dbReference>
<dbReference type="InterPro" id="IPR006037">
    <property type="entry name" value="RCK_C"/>
</dbReference>